<dbReference type="Pfam" id="PF13026">
    <property type="entry name" value="DUF3887"/>
    <property type="match status" value="1"/>
</dbReference>
<proteinExistence type="predicted"/>
<evidence type="ECO:0000259" key="1">
    <source>
        <dbReference type="Pfam" id="PF13026"/>
    </source>
</evidence>
<dbReference type="EMBL" id="LJUJ01000055">
    <property type="protein sequence ID" value="KPK62076.1"/>
    <property type="molecule type" value="Genomic_DNA"/>
</dbReference>
<comment type="caution">
    <text evidence="2">The sequence shown here is derived from an EMBL/GenBank/DDBJ whole genome shotgun (WGS) entry which is preliminary data.</text>
</comment>
<sequence length="127" mass="14265">MRYFVTLMLMLGTLFVACDREQTISAPELTGPAKDFVGMLAKGDYADAVVKFDETMKGAMPVETLEQAWQSLLVKTGPFEKIVGVSQKKEQGYDVVLVTCEFENTQLDVKVVYNDKKEISGLWFQPK</sequence>
<reference evidence="2 3" key="1">
    <citation type="journal article" date="2015" name="Microbiome">
        <title>Genomic resolution of linkages in carbon, nitrogen, and sulfur cycling among widespread estuary sediment bacteria.</title>
        <authorList>
            <person name="Baker B.J."/>
            <person name="Lazar C.S."/>
            <person name="Teske A.P."/>
            <person name="Dick G.J."/>
        </authorList>
    </citation>
    <scope>NUCLEOTIDE SEQUENCE [LARGE SCALE GENOMIC DNA]</scope>
    <source>
        <strain evidence="2">SM23_42</strain>
    </source>
</reference>
<feature type="domain" description="DUF3887" evidence="1">
    <location>
        <begin position="33"/>
        <end position="122"/>
    </location>
</feature>
<evidence type="ECO:0000313" key="2">
    <source>
        <dbReference type="EMBL" id="KPK62076.1"/>
    </source>
</evidence>
<organism evidence="2 3">
    <name type="scientific">candidate division WOR_3 bacterium SM23_42</name>
    <dbReference type="NCBI Taxonomy" id="1703779"/>
    <lineage>
        <taxon>Bacteria</taxon>
        <taxon>Bacteria division WOR-3</taxon>
    </lineage>
</organism>
<accession>A0A0S8FRN5</accession>
<dbReference type="STRING" id="1703779.AMJ83_11655"/>
<protein>
    <recommendedName>
        <fullName evidence="1">DUF3887 domain-containing protein</fullName>
    </recommendedName>
</protein>
<dbReference type="AlphaFoldDB" id="A0A0S8FRN5"/>
<dbReference type="PROSITE" id="PS51257">
    <property type="entry name" value="PROKAR_LIPOPROTEIN"/>
    <property type="match status" value="1"/>
</dbReference>
<gene>
    <name evidence="2" type="ORF">AMJ83_11655</name>
</gene>
<name>A0A0S8FRN5_UNCW3</name>
<dbReference type="Proteomes" id="UP000051373">
    <property type="component" value="Unassembled WGS sequence"/>
</dbReference>
<dbReference type="InterPro" id="IPR024981">
    <property type="entry name" value="DUF3887"/>
</dbReference>
<evidence type="ECO:0000313" key="3">
    <source>
        <dbReference type="Proteomes" id="UP000051373"/>
    </source>
</evidence>
<dbReference type="Gene3D" id="3.10.450.590">
    <property type="match status" value="1"/>
</dbReference>